<dbReference type="AlphaFoldDB" id="X0Y5I1"/>
<dbReference type="InterPro" id="IPR017853">
    <property type="entry name" value="GH"/>
</dbReference>
<dbReference type="EMBL" id="BARS01057402">
    <property type="protein sequence ID" value="GAG51020.1"/>
    <property type="molecule type" value="Genomic_DNA"/>
</dbReference>
<evidence type="ECO:0000313" key="1">
    <source>
        <dbReference type="EMBL" id="GAG51020.1"/>
    </source>
</evidence>
<feature type="non-terminal residue" evidence="1">
    <location>
        <position position="1"/>
    </location>
</feature>
<proteinExistence type="predicted"/>
<name>X0Y5I1_9ZZZZ</name>
<reference evidence="1" key="1">
    <citation type="journal article" date="2014" name="Front. Microbiol.">
        <title>High frequency of phylogenetically diverse reductive dehalogenase-homologous genes in deep subseafloor sedimentary metagenomes.</title>
        <authorList>
            <person name="Kawai M."/>
            <person name="Futagami T."/>
            <person name="Toyoda A."/>
            <person name="Takaki Y."/>
            <person name="Nishi S."/>
            <person name="Hori S."/>
            <person name="Arai W."/>
            <person name="Tsubouchi T."/>
            <person name="Morono Y."/>
            <person name="Uchiyama I."/>
            <person name="Ito T."/>
            <person name="Fujiyama A."/>
            <person name="Inagaki F."/>
            <person name="Takami H."/>
        </authorList>
    </citation>
    <scope>NUCLEOTIDE SEQUENCE</scope>
    <source>
        <strain evidence="1">Expedition CK06-06</strain>
    </source>
</reference>
<dbReference type="SUPFAM" id="SSF51445">
    <property type="entry name" value="(Trans)glycosidases"/>
    <property type="match status" value="1"/>
</dbReference>
<accession>X0Y5I1</accession>
<sequence>KEKPNARLVGSLLMVDDRPLFPRIIQHRGEPLAFLRNLGFNAVWFNRLPNRRMLSEADRLGLWIVCPPPQADTSIPGTAFLPPIGPQYENVLAWDLGRGLSQEHLDRLRDWAEQVRAADRHKGRPLVCNAESKLRSYSRIV</sequence>
<gene>
    <name evidence="1" type="ORF">S01H1_84172</name>
</gene>
<protein>
    <submittedName>
        <fullName evidence="1">Uncharacterized protein</fullName>
    </submittedName>
</protein>
<comment type="caution">
    <text evidence="1">The sequence shown here is derived from an EMBL/GenBank/DDBJ whole genome shotgun (WGS) entry which is preliminary data.</text>
</comment>
<organism evidence="1">
    <name type="scientific">marine sediment metagenome</name>
    <dbReference type="NCBI Taxonomy" id="412755"/>
    <lineage>
        <taxon>unclassified sequences</taxon>
        <taxon>metagenomes</taxon>
        <taxon>ecological metagenomes</taxon>
    </lineage>
</organism>
<feature type="non-terminal residue" evidence="1">
    <location>
        <position position="141"/>
    </location>
</feature>